<comment type="subcellular location">
    <subcellularLocation>
        <location evidence="2 19">Mitochondrion inner membrane</location>
        <topology evidence="2 19">Peripheral membrane protein</topology>
        <orientation evidence="2 19">Matrix side</orientation>
    </subcellularLocation>
    <subcellularLocation>
        <location evidence="3">Peroxisome membrane</location>
        <topology evidence="3">Multi-pass membrane protein</topology>
    </subcellularLocation>
</comment>
<evidence type="ECO:0000256" key="20">
    <source>
        <dbReference type="SAM" id="MobiDB-lite"/>
    </source>
</evidence>
<feature type="region of interest" description="Disordered" evidence="20">
    <location>
        <begin position="55"/>
        <end position="100"/>
    </location>
</feature>
<evidence type="ECO:0000256" key="10">
    <source>
        <dbReference type="ARBA" id="ARBA00022771"/>
    </source>
</evidence>
<dbReference type="Proteomes" id="UP000326565">
    <property type="component" value="Unassembled WGS sequence"/>
</dbReference>
<keyword evidence="11 19" id="KW-0999">Mitochondrion inner membrane</keyword>
<evidence type="ECO:0000259" key="21">
    <source>
        <dbReference type="SMART" id="SM00184"/>
    </source>
</evidence>
<dbReference type="InterPro" id="IPR001841">
    <property type="entry name" value="Znf_RING"/>
</dbReference>
<dbReference type="InterPro" id="IPR043519">
    <property type="entry name" value="NT_sf"/>
</dbReference>
<keyword evidence="8" id="KW-0812">Transmembrane</keyword>
<feature type="compositionally biased region" description="Basic and acidic residues" evidence="20">
    <location>
        <begin position="1081"/>
        <end position="1093"/>
    </location>
</feature>
<dbReference type="EMBL" id="ML732173">
    <property type="protein sequence ID" value="KAB8077041.1"/>
    <property type="molecule type" value="Genomic_DNA"/>
</dbReference>
<dbReference type="AlphaFoldDB" id="A0A5N5X8F7"/>
<dbReference type="OrthoDB" id="107372at2759"/>
<evidence type="ECO:0000256" key="12">
    <source>
        <dbReference type="ARBA" id="ARBA00022833"/>
    </source>
</evidence>
<keyword evidence="13" id="KW-0653">Protein transport</keyword>
<feature type="region of interest" description="Disordered" evidence="20">
    <location>
        <begin position="958"/>
        <end position="1000"/>
    </location>
</feature>
<evidence type="ECO:0000256" key="14">
    <source>
        <dbReference type="ARBA" id="ARBA00022946"/>
    </source>
</evidence>
<keyword evidence="17 19" id="KW-0472">Membrane</keyword>
<evidence type="ECO:0000256" key="8">
    <source>
        <dbReference type="ARBA" id="ARBA00022692"/>
    </source>
</evidence>
<evidence type="ECO:0000256" key="6">
    <source>
        <dbReference type="ARBA" id="ARBA00010787"/>
    </source>
</evidence>
<organism evidence="22 23">
    <name type="scientific">Aspergillus leporis</name>
    <dbReference type="NCBI Taxonomy" id="41062"/>
    <lineage>
        <taxon>Eukaryota</taxon>
        <taxon>Fungi</taxon>
        <taxon>Dikarya</taxon>
        <taxon>Ascomycota</taxon>
        <taxon>Pezizomycotina</taxon>
        <taxon>Eurotiomycetes</taxon>
        <taxon>Eurotiomycetidae</taxon>
        <taxon>Eurotiales</taxon>
        <taxon>Aspergillaceae</taxon>
        <taxon>Aspergillus</taxon>
        <taxon>Aspergillus subgen. Circumdati</taxon>
    </lineage>
</organism>
<comment type="function">
    <text evidence="19">Mitochondrial mRNA stabilization factor.</text>
</comment>
<evidence type="ECO:0000313" key="22">
    <source>
        <dbReference type="EMBL" id="KAB8077041.1"/>
    </source>
</evidence>
<evidence type="ECO:0000256" key="17">
    <source>
        <dbReference type="ARBA" id="ARBA00023136"/>
    </source>
</evidence>
<dbReference type="GO" id="GO:0140053">
    <property type="term" value="P:mitochondrial gene expression"/>
    <property type="evidence" value="ECO:0007669"/>
    <property type="project" value="UniProtKB-UniRule"/>
</dbReference>
<evidence type="ECO:0000256" key="18">
    <source>
        <dbReference type="ARBA" id="ARBA00023140"/>
    </source>
</evidence>
<dbReference type="Gene3D" id="3.30.40.10">
    <property type="entry name" value="Zinc/RING finger domain, C3HC4 (zinc finger)"/>
    <property type="match status" value="1"/>
</dbReference>
<feature type="compositionally biased region" description="Basic and acidic residues" evidence="20">
    <location>
        <begin position="965"/>
        <end position="984"/>
    </location>
</feature>
<dbReference type="SMART" id="SM00184">
    <property type="entry name" value="RING"/>
    <property type="match status" value="1"/>
</dbReference>
<evidence type="ECO:0000256" key="19">
    <source>
        <dbReference type="RuleBase" id="RU367062"/>
    </source>
</evidence>
<dbReference type="InterPro" id="IPR040152">
    <property type="entry name" value="Atp25"/>
</dbReference>
<dbReference type="SUPFAM" id="SSF57850">
    <property type="entry name" value="RING/U-box"/>
    <property type="match status" value="1"/>
</dbReference>
<evidence type="ECO:0000256" key="5">
    <source>
        <dbReference type="ARBA" id="ARBA00008704"/>
    </source>
</evidence>
<keyword evidence="23" id="KW-1185">Reference proteome</keyword>
<dbReference type="GO" id="GO:0005743">
    <property type="term" value="C:mitochondrial inner membrane"/>
    <property type="evidence" value="ECO:0007669"/>
    <property type="project" value="UniProtKB-SubCell"/>
</dbReference>
<evidence type="ECO:0000256" key="15">
    <source>
        <dbReference type="ARBA" id="ARBA00022989"/>
    </source>
</evidence>
<feature type="compositionally biased region" description="Basic residues" evidence="20">
    <location>
        <begin position="987"/>
        <end position="999"/>
    </location>
</feature>
<evidence type="ECO:0000256" key="7">
    <source>
        <dbReference type="ARBA" id="ARBA00022448"/>
    </source>
</evidence>
<name>A0A5N5X8F7_9EURO</name>
<keyword evidence="12" id="KW-0862">Zinc</keyword>
<keyword evidence="7" id="KW-0813">Transport</keyword>
<sequence length="1130" mass="126630">MNRTLLRGPWCRREAIRPLQSINSFSAILQPFPVPSAYKYNGRAFASVSRLALEQPSHPSPKEGIEASSENGSSGQPSHIPWYLQEDMPTPDSQISSQDQIPELPEDPPAILPAFLDYVFKDLGLDNLKLIDLRGLETPPALGANVIMLVGTARSVKHLNVSADRLCRWLRSTYKLTPYADGLLGRNELKIKLRRKARRARLASRTGAMFDDKDDGITTGWICVNAGVVEESPVLEQKDEVFEGFGKIARGTRIVTQIFTEEKRVDVDLEGLWQSALDRAERQKQKYSEVTSDVPPKEVRDPNTIALSPSDSKSGQVSRSTVSLPLGQRRQIHNTRRLSHLYTEDGANSVPRAMKSELSSTHGDGFSAGVSTDSLFHYLEGLPNANVRRELGTGPEDRVSTLFLRLFYDRLLVLSAEETTIARIKLFCMAISRQHSAYSKEGLWRAFISCTASGYDVSDDISFQVVSALLTEGQASPLSDSDRELAVRVLEHLSLRGTNVLNMKVFNMLYKAATTSSSEDAKEEGSHTTSLPLRVSRIIGTLELPFDPKEARILMATLFQNRDYDGFWRLWRKLPLYNSPRTIADYEMLFQLHAELGDELRARDCLSTWVPMMSREESPVSLQGRLVKHVMQCCLVADPEIDIRALQQEFDELKPSLFELLAEQQLSDLLPPSIRYILAVATHRHPRYLLRILNSYDELYALLSLVVERYYLRTFGGSFTENFYSLKRERVLLTKSGEIPRAQIGAAGPVREALKLRSSDVWKNLFVMVGIPYLKRKLDEGYDIHAAPQASLIMSGGPRYNPSDDLPHNPTIRQRLLHYYKWFLRNVYPSVNAAYYFSILAFNLAYLFDNTKYSSPFLWLIGTRIRRLGGADHKAIAEILEAKPGPGPGPRGRSRPGSGLLGLLSPQNLYPQLLTSLRYFLPASIFALKFLEWWHASDFSRQLARKATEVLDLPAPVAKGMIPPSERKKCAEEKKESQEPDSPTRKSALKSKSVSKRKQPPISATSYLPIFTVSLPPADSDAASSCPICLNQLANPTACQTGYVFCYVCIFHWLNGEHQRQLGFMSGEGAGAAWEDEPRDDGDAKRGDEEEKSGTQGQSREGKWESGKGRCPVTGRRVLGGTDGLRRVLI</sequence>
<evidence type="ECO:0000256" key="4">
    <source>
        <dbReference type="ARBA" id="ARBA00004906"/>
    </source>
</evidence>
<evidence type="ECO:0000256" key="16">
    <source>
        <dbReference type="ARBA" id="ARBA00023128"/>
    </source>
</evidence>
<evidence type="ECO:0000256" key="11">
    <source>
        <dbReference type="ARBA" id="ARBA00022792"/>
    </source>
</evidence>
<evidence type="ECO:0000256" key="9">
    <source>
        <dbReference type="ARBA" id="ARBA00022723"/>
    </source>
</evidence>
<dbReference type="GO" id="GO:0016562">
    <property type="term" value="P:protein import into peroxisome matrix, receptor recycling"/>
    <property type="evidence" value="ECO:0007669"/>
    <property type="project" value="UniProtKB-ARBA"/>
</dbReference>
<proteinExistence type="inferred from homology"/>
<feature type="compositionally biased region" description="Polar residues" evidence="20">
    <location>
        <begin position="91"/>
        <end position="100"/>
    </location>
</feature>
<keyword evidence="16 19" id="KW-0496">Mitochondrion</keyword>
<dbReference type="FunFam" id="3.30.460.10:FF:000044">
    <property type="entry name" value="ATPase synthesis protein 25, mitochondrial"/>
    <property type="match status" value="1"/>
</dbReference>
<feature type="compositionally biased region" description="Polar residues" evidence="20">
    <location>
        <begin position="68"/>
        <end position="77"/>
    </location>
</feature>
<comment type="pathway">
    <text evidence="4">Protein modification; protein ubiquitination.</text>
</comment>
<dbReference type="GO" id="GO:0008270">
    <property type="term" value="F:zinc ion binding"/>
    <property type="evidence" value="ECO:0007669"/>
    <property type="project" value="UniProtKB-KW"/>
</dbReference>
<dbReference type="InterPro" id="IPR006845">
    <property type="entry name" value="Pex_N"/>
</dbReference>
<dbReference type="GO" id="GO:0005778">
    <property type="term" value="C:peroxisomal membrane"/>
    <property type="evidence" value="ECO:0007669"/>
    <property type="project" value="UniProtKB-SubCell"/>
</dbReference>
<dbReference type="PANTHER" id="PTHR28087">
    <property type="entry name" value="ATPASE SYNTHESIS PROTEIN 25, MITOCHONDRIAL"/>
    <property type="match status" value="1"/>
</dbReference>
<keyword evidence="10" id="KW-0863">Zinc-finger</keyword>
<dbReference type="GO" id="GO:0016567">
    <property type="term" value="P:protein ubiquitination"/>
    <property type="evidence" value="ECO:0007669"/>
    <property type="project" value="UniProtKB-ARBA"/>
</dbReference>
<evidence type="ECO:0000256" key="2">
    <source>
        <dbReference type="ARBA" id="ARBA00004443"/>
    </source>
</evidence>
<keyword evidence="15" id="KW-1133">Transmembrane helix</keyword>
<evidence type="ECO:0000256" key="13">
    <source>
        <dbReference type="ARBA" id="ARBA00022927"/>
    </source>
</evidence>
<feature type="region of interest" description="Disordered" evidence="20">
    <location>
        <begin position="284"/>
        <end position="323"/>
    </location>
</feature>
<protein>
    <recommendedName>
        <fullName evidence="19">ATPase synthesis protein 25</fullName>
    </recommendedName>
</protein>
<feature type="compositionally biased region" description="Polar residues" evidence="20">
    <location>
        <begin position="305"/>
        <end position="323"/>
    </location>
</feature>
<reference evidence="22 23" key="1">
    <citation type="submission" date="2019-04" db="EMBL/GenBank/DDBJ databases">
        <title>Friends and foes A comparative genomics study of 23 Aspergillus species from section Flavi.</title>
        <authorList>
            <consortium name="DOE Joint Genome Institute"/>
            <person name="Kjaerbolling I."/>
            <person name="Vesth T."/>
            <person name="Frisvad J.C."/>
            <person name="Nybo J.L."/>
            <person name="Theobald S."/>
            <person name="Kildgaard S."/>
            <person name="Isbrandt T."/>
            <person name="Kuo A."/>
            <person name="Sato A."/>
            <person name="Lyhne E.K."/>
            <person name="Kogle M.E."/>
            <person name="Wiebenga A."/>
            <person name="Kun R.S."/>
            <person name="Lubbers R.J."/>
            <person name="Makela M.R."/>
            <person name="Barry K."/>
            <person name="Chovatia M."/>
            <person name="Clum A."/>
            <person name="Daum C."/>
            <person name="Haridas S."/>
            <person name="He G."/>
            <person name="LaButti K."/>
            <person name="Lipzen A."/>
            <person name="Mondo S."/>
            <person name="Riley R."/>
            <person name="Salamov A."/>
            <person name="Simmons B.A."/>
            <person name="Magnuson J.K."/>
            <person name="Henrissat B."/>
            <person name="Mortensen U.H."/>
            <person name="Larsen T.O."/>
            <person name="Devries R.P."/>
            <person name="Grigoriev I.V."/>
            <person name="Machida M."/>
            <person name="Baker S.E."/>
            <person name="Andersen M.R."/>
        </authorList>
    </citation>
    <scope>NUCLEOTIDE SEQUENCE [LARGE SCALE GENOMIC DNA]</scope>
    <source>
        <strain evidence="22 23">CBS 151.66</strain>
    </source>
</reference>
<dbReference type="GO" id="GO:0048255">
    <property type="term" value="P:mRNA stabilization"/>
    <property type="evidence" value="ECO:0007669"/>
    <property type="project" value="TreeGrafter"/>
</dbReference>
<comment type="function">
    <text evidence="1">Probable mitochondrial mRNA stabilization factor.</text>
</comment>
<feature type="region of interest" description="Disordered" evidence="20">
    <location>
        <begin position="1071"/>
        <end position="1123"/>
    </location>
</feature>
<feature type="domain" description="RING-type" evidence="21">
    <location>
        <begin position="1026"/>
        <end position="1114"/>
    </location>
</feature>
<keyword evidence="9" id="KW-0479">Metal-binding</keyword>
<dbReference type="PANTHER" id="PTHR28087:SF1">
    <property type="entry name" value="ATPASE SYNTHESIS PROTEIN 25, MITOCHONDRIAL"/>
    <property type="match status" value="1"/>
</dbReference>
<evidence type="ECO:0000313" key="23">
    <source>
        <dbReference type="Proteomes" id="UP000326565"/>
    </source>
</evidence>
<comment type="similarity">
    <text evidence="6 19">Belongs to the ATP25 family.</text>
</comment>
<dbReference type="Pfam" id="PF04757">
    <property type="entry name" value="Pex2_Pex12"/>
    <property type="match status" value="1"/>
</dbReference>
<accession>A0A5N5X8F7</accession>
<keyword evidence="18" id="KW-0576">Peroxisome</keyword>
<dbReference type="Gene3D" id="3.30.460.10">
    <property type="entry name" value="Beta Polymerase, domain 2"/>
    <property type="match status" value="1"/>
</dbReference>
<dbReference type="InterPro" id="IPR013083">
    <property type="entry name" value="Znf_RING/FYVE/PHD"/>
</dbReference>
<keyword evidence="14 19" id="KW-0809">Transit peptide</keyword>
<comment type="similarity">
    <text evidence="5">Belongs to the pex2/pex10/pex12 family.</text>
</comment>
<gene>
    <name evidence="22" type="ORF">BDV29DRAFT_188989</name>
</gene>
<evidence type="ECO:0000256" key="1">
    <source>
        <dbReference type="ARBA" id="ARBA00003470"/>
    </source>
</evidence>
<evidence type="ECO:0000256" key="3">
    <source>
        <dbReference type="ARBA" id="ARBA00004585"/>
    </source>
</evidence>